<dbReference type="OrthoDB" id="5573484at2"/>
<dbReference type="SUPFAM" id="SSF88713">
    <property type="entry name" value="Glycoside hydrolase/deacetylase"/>
    <property type="match status" value="1"/>
</dbReference>
<reference evidence="2 3" key="1">
    <citation type="submission" date="2019-08" db="EMBL/GenBank/DDBJ databases">
        <authorList>
            <person name="Shi S."/>
        </authorList>
    </citation>
    <scope>NUCLEOTIDE SEQUENCE [LARGE SCALE GENOMIC DNA]</scope>
    <source>
        <strain evidence="2 3">GY10130</strain>
    </source>
</reference>
<feature type="domain" description="DUF7033" evidence="1">
    <location>
        <begin position="84"/>
        <end position="172"/>
    </location>
</feature>
<gene>
    <name evidence="2" type="ORF">FVR03_13020</name>
</gene>
<protein>
    <recommendedName>
        <fullName evidence="1">DUF7033 domain-containing protein</fullName>
    </recommendedName>
</protein>
<organism evidence="2 3">
    <name type="scientific">Pontibacter qinzhouensis</name>
    <dbReference type="NCBI Taxonomy" id="2603253"/>
    <lineage>
        <taxon>Bacteria</taxon>
        <taxon>Pseudomonadati</taxon>
        <taxon>Bacteroidota</taxon>
        <taxon>Cytophagia</taxon>
        <taxon>Cytophagales</taxon>
        <taxon>Hymenobacteraceae</taxon>
        <taxon>Pontibacter</taxon>
    </lineage>
</organism>
<comment type="caution">
    <text evidence="2">The sequence shown here is derived from an EMBL/GenBank/DDBJ whole genome shotgun (WGS) entry which is preliminary data.</text>
</comment>
<name>A0A5C8K2N3_9BACT</name>
<sequence>MLEYVLSHFYSLYPQAKRYKISYGNAAGETGVVIKKYAGNFFEGQEPQPGQPVWYEWKGKRIPFFFEHDQVAELVKYKDGVAYIQYDIVAAAFYLLSGWQEFHSQHHDQFGRFPYSASVQSKYGFIGIPVVNYYFSILKEAIENCFDVKLKQKQWKDSAFATCLTHDIDRLQSAWKVAGMQRLKQGRHLAVARLCTKKLLKKDAWNNIPEVMALAEKHQLKATYFWMAQNQTYKGHPNADYKVQEPLYQKTLQTLAEAGHEVALHGSFGTCESTDQLLEEAERLQVPVSGNRFHYLQYKPKITPTIVQQSQLAYDSTLGFAEQTGFRNSFCHPFFPYDFKNRKAFDFLELPLIAMDVTLYGPNYMHLRPAEVLQLLRPILREVKEFGGLFTLLWHNENISDYPEYPLGPHEQNWREVLEDLLDYVADAGTGFLTCSEAVAAFKAKE</sequence>
<dbReference type="InterPro" id="IPR011330">
    <property type="entry name" value="Glyco_hydro/deAcase_b/a-brl"/>
</dbReference>
<evidence type="ECO:0000313" key="3">
    <source>
        <dbReference type="Proteomes" id="UP000321926"/>
    </source>
</evidence>
<dbReference type="Proteomes" id="UP000321926">
    <property type="component" value="Unassembled WGS sequence"/>
</dbReference>
<dbReference type="Gene3D" id="3.20.20.370">
    <property type="entry name" value="Glycoside hydrolase/deacetylase"/>
    <property type="match status" value="1"/>
</dbReference>
<evidence type="ECO:0000259" key="1">
    <source>
        <dbReference type="Pfam" id="PF23019"/>
    </source>
</evidence>
<dbReference type="Pfam" id="PF23019">
    <property type="entry name" value="DUF7033"/>
    <property type="match status" value="1"/>
</dbReference>
<dbReference type="EMBL" id="VRTY01000046">
    <property type="protein sequence ID" value="TXK44872.1"/>
    <property type="molecule type" value="Genomic_DNA"/>
</dbReference>
<dbReference type="CDD" id="cd10931">
    <property type="entry name" value="CE4_u7"/>
    <property type="match status" value="1"/>
</dbReference>
<proteinExistence type="predicted"/>
<dbReference type="RefSeq" id="WP_147922190.1">
    <property type="nucleotide sequence ID" value="NZ_VRTY01000046.1"/>
</dbReference>
<dbReference type="AlphaFoldDB" id="A0A5C8K2N3"/>
<keyword evidence="3" id="KW-1185">Reference proteome</keyword>
<accession>A0A5C8K2N3</accession>
<dbReference type="InterPro" id="IPR054297">
    <property type="entry name" value="DUF7033"/>
</dbReference>
<evidence type="ECO:0000313" key="2">
    <source>
        <dbReference type="EMBL" id="TXK44872.1"/>
    </source>
</evidence>
<dbReference type="GO" id="GO:0005975">
    <property type="term" value="P:carbohydrate metabolic process"/>
    <property type="evidence" value="ECO:0007669"/>
    <property type="project" value="InterPro"/>
</dbReference>